<dbReference type="Gene3D" id="3.30.1330.60">
    <property type="entry name" value="OmpA-like domain"/>
    <property type="match status" value="1"/>
</dbReference>
<dbReference type="PANTHER" id="PTHR30329">
    <property type="entry name" value="STATOR ELEMENT OF FLAGELLAR MOTOR COMPLEX"/>
    <property type="match status" value="1"/>
</dbReference>
<protein>
    <submittedName>
        <fullName evidence="6">OmpA-OmpF porin, OOP family</fullName>
    </submittedName>
</protein>
<dbReference type="InterPro" id="IPR050330">
    <property type="entry name" value="Bact_OuterMem_StrucFunc"/>
</dbReference>
<dbReference type="CDD" id="cd07185">
    <property type="entry name" value="OmpA_C-like"/>
    <property type="match status" value="1"/>
</dbReference>
<dbReference type="SUPFAM" id="SSF103088">
    <property type="entry name" value="OmpA-like"/>
    <property type="match status" value="1"/>
</dbReference>
<dbReference type="PROSITE" id="PS01068">
    <property type="entry name" value="OMPA_1"/>
    <property type="match status" value="1"/>
</dbReference>
<evidence type="ECO:0000256" key="3">
    <source>
        <dbReference type="ARBA" id="ARBA00023237"/>
    </source>
</evidence>
<dbReference type="InterPro" id="IPR036737">
    <property type="entry name" value="OmpA-like_sf"/>
</dbReference>
<evidence type="ECO:0000256" key="1">
    <source>
        <dbReference type="ARBA" id="ARBA00004442"/>
    </source>
</evidence>
<proteinExistence type="predicted"/>
<dbReference type="InterPro" id="IPR002368">
    <property type="entry name" value="OmpA"/>
</dbReference>
<dbReference type="Pfam" id="PF00691">
    <property type="entry name" value="OmpA"/>
    <property type="match status" value="1"/>
</dbReference>
<dbReference type="InterPro" id="IPR006690">
    <property type="entry name" value="OMPA-like_CS"/>
</dbReference>
<organism evidence="6 7">
    <name type="scientific">Thiocapsa roseopersicina</name>
    <dbReference type="NCBI Taxonomy" id="1058"/>
    <lineage>
        <taxon>Bacteria</taxon>
        <taxon>Pseudomonadati</taxon>
        <taxon>Pseudomonadota</taxon>
        <taxon>Gammaproteobacteria</taxon>
        <taxon>Chromatiales</taxon>
        <taxon>Chromatiaceae</taxon>
        <taxon>Thiocapsa</taxon>
    </lineage>
</organism>
<feature type="domain" description="OmpA-like" evidence="5">
    <location>
        <begin position="55"/>
        <end position="181"/>
    </location>
</feature>
<dbReference type="Proteomes" id="UP000198816">
    <property type="component" value="Unassembled WGS sequence"/>
</dbReference>
<comment type="subcellular location">
    <subcellularLocation>
        <location evidence="1">Cell outer membrane</location>
    </subcellularLocation>
</comment>
<dbReference type="OrthoDB" id="9782229at2"/>
<dbReference type="GO" id="GO:0015288">
    <property type="term" value="F:porin activity"/>
    <property type="evidence" value="ECO:0007669"/>
    <property type="project" value="InterPro"/>
</dbReference>
<name>A0A1H2YW78_THIRO</name>
<evidence type="ECO:0000256" key="4">
    <source>
        <dbReference type="PROSITE-ProRule" id="PRU00473"/>
    </source>
</evidence>
<dbReference type="EMBL" id="FNNZ01000014">
    <property type="protein sequence ID" value="SDX09450.1"/>
    <property type="molecule type" value="Genomic_DNA"/>
</dbReference>
<keyword evidence="7" id="KW-1185">Reference proteome</keyword>
<evidence type="ECO:0000313" key="6">
    <source>
        <dbReference type="EMBL" id="SDX09450.1"/>
    </source>
</evidence>
<dbReference type="InterPro" id="IPR006664">
    <property type="entry name" value="OMP_bac"/>
</dbReference>
<dbReference type="PRINTS" id="PR01022">
    <property type="entry name" value="OUTRMMBRANEA"/>
</dbReference>
<reference evidence="7" key="1">
    <citation type="submission" date="2016-10" db="EMBL/GenBank/DDBJ databases">
        <authorList>
            <person name="Varghese N."/>
            <person name="Submissions S."/>
        </authorList>
    </citation>
    <scope>NUCLEOTIDE SEQUENCE [LARGE SCALE GENOMIC DNA]</scope>
    <source>
        <strain evidence="7">DSM 217</strain>
    </source>
</reference>
<dbReference type="GO" id="GO:0009279">
    <property type="term" value="C:cell outer membrane"/>
    <property type="evidence" value="ECO:0007669"/>
    <property type="project" value="UniProtKB-SubCell"/>
</dbReference>
<dbReference type="PROSITE" id="PS51123">
    <property type="entry name" value="OMPA_2"/>
    <property type="match status" value="1"/>
</dbReference>
<dbReference type="RefSeq" id="WP_093033669.1">
    <property type="nucleotide sequence ID" value="NZ_FNNZ01000014.1"/>
</dbReference>
<keyword evidence="3" id="KW-0998">Cell outer membrane</keyword>
<sequence length="183" mass="19699">MERTRSFQALMTVGTSPHSPRTPGPIIRNESDFGDWIVTAGVSIAIGTRGVAKPVTRKYELSADALFGFNKDTLSPTGVSNVNTLARELDTVNYTGVQVDGHTDPIGSASFNQDLSERRANSVANQLVSDGVPNDRIRTQGFGKTNLKVSEAECAGSTSREALIECYQPNRRVEVTVDGVTPK</sequence>
<dbReference type="PRINTS" id="PR01021">
    <property type="entry name" value="OMPADOMAIN"/>
</dbReference>
<dbReference type="STRING" id="1058.SAMN05421783_1146"/>
<evidence type="ECO:0000256" key="2">
    <source>
        <dbReference type="ARBA" id="ARBA00023136"/>
    </source>
</evidence>
<gene>
    <name evidence="6" type="ORF">SAMN05421783_1146</name>
</gene>
<evidence type="ECO:0000259" key="5">
    <source>
        <dbReference type="PROSITE" id="PS51123"/>
    </source>
</evidence>
<dbReference type="AlphaFoldDB" id="A0A1H2YW78"/>
<dbReference type="PANTHER" id="PTHR30329:SF21">
    <property type="entry name" value="LIPOPROTEIN YIAD-RELATED"/>
    <property type="match status" value="1"/>
</dbReference>
<accession>A0A1H2YW78</accession>
<evidence type="ECO:0000313" key="7">
    <source>
        <dbReference type="Proteomes" id="UP000198816"/>
    </source>
</evidence>
<keyword evidence="2 4" id="KW-0472">Membrane</keyword>
<dbReference type="InterPro" id="IPR006665">
    <property type="entry name" value="OmpA-like"/>
</dbReference>